<dbReference type="PROSITE" id="PS51892">
    <property type="entry name" value="SUBTILASE"/>
    <property type="match status" value="1"/>
</dbReference>
<dbReference type="PRINTS" id="PR00723">
    <property type="entry name" value="SUBTILISIN"/>
</dbReference>
<dbReference type="PIRSF" id="PIRSF037852">
    <property type="entry name" value="Subtilisin_rel_SAV5721"/>
    <property type="match status" value="1"/>
</dbReference>
<dbReference type="InterPro" id="IPR022398">
    <property type="entry name" value="Peptidase_S8_His-AS"/>
</dbReference>
<proteinExistence type="inferred from homology"/>
<dbReference type="EMBL" id="FNFF01000001">
    <property type="protein sequence ID" value="SDJ56080.1"/>
    <property type="molecule type" value="Genomic_DNA"/>
</dbReference>
<feature type="active site" description="Charge relay system" evidence="5 6">
    <location>
        <position position="235"/>
    </location>
</feature>
<evidence type="ECO:0000256" key="6">
    <source>
        <dbReference type="PROSITE-ProRule" id="PRU01240"/>
    </source>
</evidence>
<dbReference type="PROSITE" id="PS00137">
    <property type="entry name" value="SUBTILASE_HIS"/>
    <property type="match status" value="1"/>
</dbReference>
<gene>
    <name evidence="9" type="ORF">SAMN05421806_1011002</name>
</gene>
<dbReference type="RefSeq" id="WP_093607382.1">
    <property type="nucleotide sequence ID" value="NZ_FNFF01000001.1"/>
</dbReference>
<organism evidence="9 10">
    <name type="scientific">Streptomyces indicus</name>
    <dbReference type="NCBI Taxonomy" id="417292"/>
    <lineage>
        <taxon>Bacteria</taxon>
        <taxon>Bacillati</taxon>
        <taxon>Actinomycetota</taxon>
        <taxon>Actinomycetes</taxon>
        <taxon>Kitasatosporales</taxon>
        <taxon>Streptomycetaceae</taxon>
        <taxon>Streptomyces</taxon>
    </lineage>
</organism>
<dbReference type="InterPro" id="IPR015500">
    <property type="entry name" value="Peptidase_S8_subtilisin-rel"/>
</dbReference>
<dbReference type="STRING" id="417292.SAMN05421806_1011002"/>
<evidence type="ECO:0000256" key="5">
    <source>
        <dbReference type="PIRSR" id="PIRSR615500-1"/>
    </source>
</evidence>
<dbReference type="Proteomes" id="UP000199155">
    <property type="component" value="Unassembled WGS sequence"/>
</dbReference>
<dbReference type="PANTHER" id="PTHR43806:SF65">
    <property type="entry name" value="SERINE PROTEASE APRX"/>
    <property type="match status" value="1"/>
</dbReference>
<protein>
    <submittedName>
        <fullName evidence="9">Serine protease, subtilisin family</fullName>
    </submittedName>
</protein>
<evidence type="ECO:0000313" key="9">
    <source>
        <dbReference type="EMBL" id="SDJ56080.1"/>
    </source>
</evidence>
<dbReference type="PANTHER" id="PTHR43806">
    <property type="entry name" value="PEPTIDASE S8"/>
    <property type="match status" value="1"/>
</dbReference>
<sequence>MDRAPSRRRARLTAAGLALVLLPLGQQAHAAGDPAAAPGAAAGQTARAAHTVMLITGDKVTVTDLGGGRRTVDVQRPEGARGKVWTRTDSDGDLTVIPEEARGFLDSGRLDKRLFDVSELIRQGYAAKAGQRAEGLPLIVTYAKNARAGRLQGAERSRELPSINGAAFEAGRSSALWRTLTDDAARSRSFGAGVQKVWLDGRVKAEMAESNAQIGTAKAWEAGLTGKGVKVAVLDTGADLTHPDLKDRVTRSKSFIAGQEVADRNGHGTHVASTVGGSGAASDGKEKGVAPGAELAVGKVLSDEGSGQDSEIIAGMEWAAKEIDAKIVSMSLGSQIGTDGTDPMAQAVNNLTEETGALFVIAAGNNGAPGTIGSPGSADSALTIGAVDRTDTAAYFTSKGPRTGDQALKPDLSAPGVEILAARSSLITEGGDGPYWSISGTSMATPHVSGVAALLAEQHPDWDARQLKNALMSTSKTLTDSPYDLGAGRLSVPDAVGAQITATGSVDFGFHCWPYENNEPVTKTLTYTNHTGRPVELTLAAEGADYLTLADRTLTVPAHGTASTTVTGDGAKAPVGNNGGQITATAGGKPVAHTAWGLVKEEERYTLTVHIKDRDGAPAPGSFSLLKLAAREQAEGYGVDESGTVELRLRPGSYALNAFADVRGSHGKDSLGLGYFTEPEIELDRDREITLDGRRLRELDTEVDRRTETRQLTMEFTREANGTAVSEAVQVPPLYDSVFAAPSSKPATGTYAYRTVWRLGKPLLSVEAGGRRLGEATVQNGGAILDGELRLPVVDAGDGTAAAYAGKDVRGKAVVIHADGATPAAQLAQNAQDAGAKALFASDDAAGRLMDWWGTEAYEPRELYVATVGDTDGDRLREAAREGDRLALEGTEYTPYVYDLTDGHAGAVPDRDLTFAPTRRELAVVEQKFHADEKVAGSEFRYSMTDTYPIGVGFPERIAFPRERTDYVSTGAGQEWHESVTTGPGVVEQRSGVFPYKGGSRQELDWFKPVQHPWLGTGLGWGQTRNGDNLEFNVPGWGDSGPDHTGFGDVWSEGTGLTQATKVYVDGRLVDDRQGSGAYARPEDVASREQQFKVVTDTTADPARYKLTTKGHTEWTFKSAPTPADRLTFLPMLNLGYAVDTDLAGDVRGGRPLPVGLFAEYVKGAPDTGRIGSGSLEVSYDDGATWQRVQLRDGAGAAWKGTLAVPRDAEFVSLRASVSDDRGGSVRQEIIRAFGVK</sequence>
<dbReference type="AlphaFoldDB" id="A0A1G8USZ5"/>
<dbReference type="OrthoDB" id="9798386at2"/>
<dbReference type="PROSITE" id="PS00138">
    <property type="entry name" value="SUBTILASE_SER"/>
    <property type="match status" value="1"/>
</dbReference>
<feature type="signal peptide" evidence="7">
    <location>
        <begin position="1"/>
        <end position="30"/>
    </location>
</feature>
<dbReference type="InterPro" id="IPR046450">
    <property type="entry name" value="PA_dom_sf"/>
</dbReference>
<dbReference type="InterPro" id="IPR023828">
    <property type="entry name" value="Peptidase_S8_Ser-AS"/>
</dbReference>
<keyword evidence="2 6" id="KW-0645">Protease</keyword>
<reference evidence="9 10" key="1">
    <citation type="submission" date="2016-10" db="EMBL/GenBank/DDBJ databases">
        <authorList>
            <person name="de Groot N.N."/>
        </authorList>
    </citation>
    <scope>NUCLEOTIDE SEQUENCE [LARGE SCALE GENOMIC DNA]</scope>
    <source>
        <strain evidence="9 10">CGMCC 4.5727</strain>
    </source>
</reference>
<feature type="active site" description="Charge relay system" evidence="5 6">
    <location>
        <position position="442"/>
    </location>
</feature>
<evidence type="ECO:0000256" key="2">
    <source>
        <dbReference type="ARBA" id="ARBA00022670"/>
    </source>
</evidence>
<name>A0A1G8USZ5_9ACTN</name>
<evidence type="ECO:0000256" key="4">
    <source>
        <dbReference type="ARBA" id="ARBA00022825"/>
    </source>
</evidence>
<dbReference type="Pfam" id="PF00082">
    <property type="entry name" value="Peptidase_S8"/>
    <property type="match status" value="1"/>
</dbReference>
<evidence type="ECO:0000256" key="3">
    <source>
        <dbReference type="ARBA" id="ARBA00022801"/>
    </source>
</evidence>
<dbReference type="Gene3D" id="3.40.50.200">
    <property type="entry name" value="Peptidase S8/S53 domain"/>
    <property type="match status" value="1"/>
</dbReference>
<dbReference type="SUPFAM" id="SSF52025">
    <property type="entry name" value="PA domain"/>
    <property type="match status" value="1"/>
</dbReference>
<evidence type="ECO:0000259" key="8">
    <source>
        <dbReference type="Pfam" id="PF00082"/>
    </source>
</evidence>
<dbReference type="InterPro" id="IPR036852">
    <property type="entry name" value="Peptidase_S8/S53_dom_sf"/>
</dbReference>
<feature type="active site" description="Charge relay system" evidence="5 6">
    <location>
        <position position="267"/>
    </location>
</feature>
<dbReference type="Gene3D" id="3.50.30.30">
    <property type="match status" value="1"/>
</dbReference>
<dbReference type="InterPro" id="IPR000209">
    <property type="entry name" value="Peptidase_S8/S53_dom"/>
</dbReference>
<evidence type="ECO:0000313" key="10">
    <source>
        <dbReference type="Proteomes" id="UP000199155"/>
    </source>
</evidence>
<dbReference type="InterPro" id="IPR017296">
    <property type="entry name" value="Peptidase_S8A_SAM-P45"/>
</dbReference>
<evidence type="ECO:0000256" key="1">
    <source>
        <dbReference type="ARBA" id="ARBA00011073"/>
    </source>
</evidence>
<feature type="domain" description="Peptidase S8/S53" evidence="8">
    <location>
        <begin position="226"/>
        <end position="480"/>
    </location>
</feature>
<feature type="chain" id="PRO_5011489761" evidence="7">
    <location>
        <begin position="31"/>
        <end position="1237"/>
    </location>
</feature>
<dbReference type="InterPro" id="IPR050131">
    <property type="entry name" value="Peptidase_S8_subtilisin-like"/>
</dbReference>
<dbReference type="GO" id="GO:0004252">
    <property type="term" value="F:serine-type endopeptidase activity"/>
    <property type="evidence" value="ECO:0007669"/>
    <property type="project" value="UniProtKB-UniRule"/>
</dbReference>
<keyword evidence="10" id="KW-1185">Reference proteome</keyword>
<evidence type="ECO:0000256" key="7">
    <source>
        <dbReference type="SAM" id="SignalP"/>
    </source>
</evidence>
<keyword evidence="3 6" id="KW-0378">Hydrolase</keyword>
<dbReference type="SUPFAM" id="SSF52743">
    <property type="entry name" value="Subtilisin-like"/>
    <property type="match status" value="1"/>
</dbReference>
<accession>A0A1G8USZ5</accession>
<keyword evidence="7" id="KW-0732">Signal</keyword>
<dbReference type="GO" id="GO:0006508">
    <property type="term" value="P:proteolysis"/>
    <property type="evidence" value="ECO:0007669"/>
    <property type="project" value="UniProtKB-KW"/>
</dbReference>
<keyword evidence="4 6" id="KW-0720">Serine protease</keyword>
<comment type="similarity">
    <text evidence="1 6">Belongs to the peptidase S8 family.</text>
</comment>